<dbReference type="OrthoDB" id="25002at2157"/>
<dbReference type="KEGG" id="pab:PAB0589"/>
<dbReference type="HOGENOM" id="CLU_280048_0_0_2"/>
<protein>
    <submittedName>
        <fullName evidence="1">Uncharacterized protein</fullName>
    </submittedName>
</protein>
<dbReference type="Proteomes" id="UP000009139">
    <property type="component" value="Chromosome"/>
</dbReference>
<dbReference type="eggNOG" id="arCOG00887">
    <property type="taxonomic scope" value="Archaea"/>
</dbReference>
<accession>Q9V0B2</accession>
<keyword evidence="3" id="KW-1185">Reference proteome</keyword>
<dbReference type="InterPro" id="IPR007555">
    <property type="entry name" value="DUF499"/>
</dbReference>
<dbReference type="PATRIC" id="fig|272844.11.peg.928"/>
<sequence length="1109" mass="128948">MRYEVWDDVLDQSLDEHSAPELGDVITGRAPRIYTDPREFFKRTYFTDPMLEILDQILRTFEGKERQNVFLIYSLFGGGKTHTILTIYHAFRDPGALLDEEVLRDYDPEKREKIKEIGERISSLSDVIVVPVYGKGELPRPRKPRDGKKTIWGYIADLLGEYEKVRVEDETLTSPTPELIREIIGRRKVLFLIDEIVDYIDNIRKSTDEEERNYSRNVSKFLDHLATALLGSQSVMVMTIPMEEEGEVLKGEKEYDRDVIIEVRRAVTRVGGARMYSPVKIGGKENELVEILKRRIFKGIDEEEKAKVLSELREAYSNKNVFGENVKFEEIRKSYPFHPEYVEVLRTIIERVGLQRTRDLIRITRIVMRELLKRGESPALIMPHHIPLNDDKIKGSLFSKSTIYSDYWTVYETDINDEKLKEFRNPELARIILTYIFLRTYPYDSPMSLSEFPTPERIARGVYEPELFKSKNWLPVDIKDAVEEIRGSVKFMYLNKRDPYLWFWRVANVSQMVNSKVEELLDTRRGEVISELVKKVHRFVKERKSLVSSRAKIEDHVTFFKANNVIVTRETQEFQDTPEYKLMVLVRDDVDEDMLRKIIFMYGSGTRTYKNSIVVVYVASGGMEEMAKSMATIMACDEVKKNIREKFKKYGEDVVRIQMSMVEDIRRKALEDLESQIVHYFRMVAYPDKDGPKVVQAQASSKSVIENVYSALVSQGKIVDDFDFEWLVDKFEDVNVKVLRPEGYPVSELIYMIMSNPRLPMVSTERLYEAIKDAVIELEIGIERDGVIYFKKVYKELPKEEEKGNPPATVRLKDVILPREEALNRQVLELLKRESEEVVRKGNVDYSVRRWYEVYLPNSSSLIPLRSVVRDGKVKDEYFEGVLWGYIVERKEETPIVRGEFQLEVSDHIIKGRPGDVITLEVKVKPLGREPFTVELETNFGELGSQEVKLEGEEKKVTWTIIVPEEREIARIEGRSESRRREVEVTIIPILEEEIVEVGEVKEEHKGNVLLEILDVDSTETLELIPVEGRVVGSMRIEKPLWEARFDGLSLEVAKYILKEIEEVLGSKARLDLRVKLDEGITINDLLFEKLRPLSGRVTFRIKKGEGNE</sequence>
<reference evidence="1" key="1">
    <citation type="submission" date="1999-07" db="EMBL/GenBank/DDBJ databases">
        <authorList>
            <person name="Genoscope"/>
        </authorList>
    </citation>
    <scope>NUCLEOTIDE SEQUENCE</scope>
    <source>
        <strain evidence="1">Orsay</strain>
    </source>
</reference>
<dbReference type="AlphaFoldDB" id="Q9V0B2"/>
<organism evidence="1 3">
    <name type="scientific">Pyrococcus abyssi (strain GE5 / Orsay)</name>
    <dbReference type="NCBI Taxonomy" id="272844"/>
    <lineage>
        <taxon>Archaea</taxon>
        <taxon>Methanobacteriati</taxon>
        <taxon>Methanobacteriota</taxon>
        <taxon>Thermococci</taxon>
        <taxon>Thermococcales</taxon>
        <taxon>Thermococcaceae</taxon>
        <taxon>Pyrococcus</taxon>
    </lineage>
</organism>
<evidence type="ECO:0000313" key="3">
    <source>
        <dbReference type="Proteomes" id="UP000000810"/>
    </source>
</evidence>
<dbReference type="EMBL" id="HE613800">
    <property type="protein sequence ID" value="CCE70284.1"/>
    <property type="molecule type" value="Genomic_DNA"/>
</dbReference>
<name>Q9V0B2_PYRAB</name>
<proteinExistence type="predicted"/>
<evidence type="ECO:0000313" key="4">
    <source>
        <dbReference type="Proteomes" id="UP000009139"/>
    </source>
</evidence>
<dbReference type="Proteomes" id="UP000000810">
    <property type="component" value="Chromosome"/>
</dbReference>
<dbReference type="PIR" id="G75134">
    <property type="entry name" value="G75134"/>
</dbReference>
<dbReference type="STRING" id="272844.PAB0589"/>
<reference evidence="1 3" key="4">
    <citation type="journal article" date="2003" name="Mol. Microbiol.">
        <title>An integrated analysis of the genome of the hyperthermophilic archaeon Pyrococcus abyssi.</title>
        <authorList>
            <person name="Cohen G."/>
            <person name="Barbe V."/>
            <person name="Flament D."/>
            <person name="Galperin M."/>
            <person name="Heilig R."/>
            <person name="Ripp R."/>
            <person name="Lecompte O."/>
            <person name="Prieur D."/>
            <person name="Poch O."/>
            <person name="Quellerou J."/>
            <person name="Thierry J.C."/>
            <person name="Van der Oost J."/>
            <person name="Weissenbach J."/>
            <person name="Zivanovic Y."/>
            <person name="Forterre P."/>
        </authorList>
    </citation>
    <scope>NUCLEOTIDE SEQUENCE [LARGE SCALE GENOMIC DNA]</scope>
    <source>
        <strain evidence="3">GE5 / Orsay</strain>
        <strain evidence="1">Orsay</strain>
    </source>
</reference>
<dbReference type="Pfam" id="PF04465">
    <property type="entry name" value="DUF499"/>
    <property type="match status" value="1"/>
</dbReference>
<dbReference type="RefSeq" id="WP_010868001.1">
    <property type="nucleotide sequence ID" value="NC_000868.1"/>
</dbReference>
<evidence type="ECO:0000313" key="1">
    <source>
        <dbReference type="EMBL" id="CAB49792.1"/>
    </source>
</evidence>
<reference evidence="1" key="2">
    <citation type="journal article" date="2000" name="J. Mol. Biol.">
        <title>Archaeal homologs of eukaryotic methylation guide small nucleolar RNAs: lessons from the Pyrococcus genomes.</title>
        <authorList>
            <person name="Gaspin C."/>
            <person name="Cavaille J."/>
            <person name="Erauso G."/>
        </authorList>
    </citation>
    <scope>NUCLEOTIDE SEQUENCE</scope>
    <source>
        <strain evidence="1">Orsay</strain>
    </source>
</reference>
<evidence type="ECO:0000313" key="2">
    <source>
        <dbReference type="EMBL" id="CCE70284.1"/>
    </source>
</evidence>
<gene>
    <name evidence="1" type="ordered locus">PAB0589</name>
</gene>
<reference evidence="1" key="3">
    <citation type="journal article" date="2001" name="Genome Res.">
        <title>Genome evolution at the genus level: comparison of three complete genomes of hyperthermophilic archaea.</title>
        <authorList>
            <person name="Lecompte O."/>
            <person name="Ripp R."/>
            <person name="Puzos-Barbe V."/>
            <person name="Duprat S."/>
            <person name="Heilig R."/>
            <person name="Dietrich J."/>
            <person name="Thierry J.C."/>
            <person name="Poch O."/>
        </authorList>
    </citation>
    <scope>NUCLEOTIDE SEQUENCE</scope>
    <source>
        <strain evidence="1">Orsay</strain>
    </source>
</reference>
<reference evidence="2 4" key="5">
    <citation type="journal article" date="2012" name="Curr. Microbiol.">
        <title>Re-annotation of two hyperthermophilic archaea Pyrococcus abyssi GE5 and Pyrococcus furiosus DSM 3638.</title>
        <authorList>
            <person name="Gao J."/>
            <person name="Wang J."/>
        </authorList>
    </citation>
    <scope>GENOME REANNOTATION</scope>
    <source>
        <strain evidence="2">GE5</strain>
        <strain evidence="4">GE5 / Orsay</strain>
    </source>
</reference>
<dbReference type="EMBL" id="AJ248285">
    <property type="protein sequence ID" value="CAB49792.1"/>
    <property type="molecule type" value="Genomic_DNA"/>
</dbReference>